<organism evidence="2 3">
    <name type="scientific">Cristinia sonorae</name>
    <dbReference type="NCBI Taxonomy" id="1940300"/>
    <lineage>
        <taxon>Eukaryota</taxon>
        <taxon>Fungi</taxon>
        <taxon>Dikarya</taxon>
        <taxon>Basidiomycota</taxon>
        <taxon>Agaricomycotina</taxon>
        <taxon>Agaricomycetes</taxon>
        <taxon>Agaricomycetidae</taxon>
        <taxon>Agaricales</taxon>
        <taxon>Pleurotineae</taxon>
        <taxon>Stephanosporaceae</taxon>
        <taxon>Cristinia</taxon>
    </lineage>
</organism>
<feature type="compositionally biased region" description="Basic residues" evidence="1">
    <location>
        <begin position="546"/>
        <end position="559"/>
    </location>
</feature>
<dbReference type="EMBL" id="JAEVFJ010000014">
    <property type="protein sequence ID" value="KAH8100784.1"/>
    <property type="molecule type" value="Genomic_DNA"/>
</dbReference>
<gene>
    <name evidence="2" type="ORF">BXZ70DRAFT_127506</name>
</gene>
<sequence>MLGRKIIEVYPGDENGLNIEAVVGKGAPSLQVRRLRSAGGLRIITENEGKGNDYLQVPPPRVRHVSSDSGVPSLVTPDSTQTFGLPNLTAVDKQSTRSGPSRTSSDVSSITHHVRRQNRYSQQEDALRSSLQHTSREPSRRDLQIRALERATALLSMHAREAQERANKLRTAISQGDVDQETFKALQRERWMEERRSNARAEESKALKQLMTKLAGPDHEIIGPHSQRTQSLPSDADLAKRQANLLSFSERSPTKLMFPRRRGSAGRKRVQHVVHPPTVIAETQPLQLRAPAPVPAFAKLRPAKNSRTRTKSLQQDLKNSRAGNAPLERGPPPSAPSPLPLATTPMTVSQTQAGPSSASLGVVVNDAGVATIYASQQPRTREQIDTDMSEAVDLPSYVIDLLGGLDDIHGEVTLSTTPPARPSPLASTSTPQKARKGRGHPDHLAPPISPNKVTFPSSDRLSPPRSLQPSTPPSKNTTFAALRRPLSFMGHHKNVDSVSSAGPGSSVRMSGEGVVLAERPTTPLGSMHSLEKKWGAPTSSPAKALSKMKHRLSMMGTRR</sequence>
<reference evidence="2" key="1">
    <citation type="journal article" date="2021" name="New Phytol.">
        <title>Evolutionary innovations through gain and loss of genes in the ectomycorrhizal Boletales.</title>
        <authorList>
            <person name="Wu G."/>
            <person name="Miyauchi S."/>
            <person name="Morin E."/>
            <person name="Kuo A."/>
            <person name="Drula E."/>
            <person name="Varga T."/>
            <person name="Kohler A."/>
            <person name="Feng B."/>
            <person name="Cao Y."/>
            <person name="Lipzen A."/>
            <person name="Daum C."/>
            <person name="Hundley H."/>
            <person name="Pangilinan J."/>
            <person name="Johnson J."/>
            <person name="Barry K."/>
            <person name="LaButti K."/>
            <person name="Ng V."/>
            <person name="Ahrendt S."/>
            <person name="Min B."/>
            <person name="Choi I.G."/>
            <person name="Park H."/>
            <person name="Plett J.M."/>
            <person name="Magnuson J."/>
            <person name="Spatafora J.W."/>
            <person name="Nagy L.G."/>
            <person name="Henrissat B."/>
            <person name="Grigoriev I.V."/>
            <person name="Yang Z.L."/>
            <person name="Xu J."/>
            <person name="Martin F.M."/>
        </authorList>
    </citation>
    <scope>NUCLEOTIDE SEQUENCE</scope>
    <source>
        <strain evidence="2">KKN 215</strain>
    </source>
</reference>
<feature type="region of interest" description="Disordered" evidence="1">
    <location>
        <begin position="63"/>
        <end position="142"/>
    </location>
</feature>
<evidence type="ECO:0000313" key="2">
    <source>
        <dbReference type="EMBL" id="KAH8100784.1"/>
    </source>
</evidence>
<feature type="compositionally biased region" description="Polar residues" evidence="1">
    <location>
        <begin position="92"/>
        <end position="111"/>
    </location>
</feature>
<evidence type="ECO:0000313" key="3">
    <source>
        <dbReference type="Proteomes" id="UP000813824"/>
    </source>
</evidence>
<evidence type="ECO:0000256" key="1">
    <source>
        <dbReference type="SAM" id="MobiDB-lite"/>
    </source>
</evidence>
<name>A0A8K0XQL2_9AGAR</name>
<feature type="compositionally biased region" description="Basic residues" evidence="1">
    <location>
        <begin position="301"/>
        <end position="310"/>
    </location>
</feature>
<feature type="compositionally biased region" description="Polar residues" evidence="1">
    <location>
        <begin position="119"/>
        <end position="133"/>
    </location>
</feature>
<feature type="region of interest" description="Disordered" evidence="1">
    <location>
        <begin position="297"/>
        <end position="356"/>
    </location>
</feature>
<feature type="region of interest" description="Disordered" evidence="1">
    <location>
        <begin position="410"/>
        <end position="478"/>
    </location>
</feature>
<feature type="region of interest" description="Disordered" evidence="1">
    <location>
        <begin position="524"/>
        <end position="559"/>
    </location>
</feature>
<comment type="caution">
    <text evidence="2">The sequence shown here is derived from an EMBL/GenBank/DDBJ whole genome shotgun (WGS) entry which is preliminary data.</text>
</comment>
<proteinExistence type="predicted"/>
<dbReference type="Proteomes" id="UP000813824">
    <property type="component" value="Unassembled WGS sequence"/>
</dbReference>
<dbReference type="AlphaFoldDB" id="A0A8K0XQL2"/>
<dbReference type="OrthoDB" id="3254613at2759"/>
<feature type="compositionally biased region" description="Polar residues" evidence="1">
    <location>
        <begin position="346"/>
        <end position="356"/>
    </location>
</feature>
<accession>A0A8K0XQL2</accession>
<protein>
    <submittedName>
        <fullName evidence="2">Uncharacterized protein</fullName>
    </submittedName>
</protein>
<feature type="compositionally biased region" description="Pro residues" evidence="1">
    <location>
        <begin position="329"/>
        <end position="339"/>
    </location>
</feature>
<keyword evidence="3" id="KW-1185">Reference proteome</keyword>
<feature type="compositionally biased region" description="Low complexity" evidence="1">
    <location>
        <begin position="456"/>
        <end position="469"/>
    </location>
</feature>